<keyword evidence="11 13" id="KW-0234">DNA repair</keyword>
<feature type="active site" evidence="13">
    <location>
        <position position="7"/>
    </location>
</feature>
<proteinExistence type="inferred from homology"/>
<keyword evidence="16" id="KW-1185">Reference proteome</keyword>
<evidence type="ECO:0000256" key="8">
    <source>
        <dbReference type="ARBA" id="ARBA00022842"/>
    </source>
</evidence>
<dbReference type="PANTHER" id="PTHR30194">
    <property type="entry name" value="CROSSOVER JUNCTION ENDODEOXYRIBONUCLEASE RUVC"/>
    <property type="match status" value="1"/>
</dbReference>
<feature type="binding site" evidence="13">
    <location>
        <position position="140"/>
    </location>
    <ligand>
        <name>Mg(2+)</name>
        <dbReference type="ChEBI" id="CHEBI:18420"/>
        <label>1</label>
    </ligand>
</feature>
<organism evidence="15 16">
    <name type="scientific">Metallumcola ferriviriculae</name>
    <dbReference type="NCBI Taxonomy" id="3039180"/>
    <lineage>
        <taxon>Bacteria</taxon>
        <taxon>Bacillati</taxon>
        <taxon>Bacillota</taxon>
        <taxon>Clostridia</taxon>
        <taxon>Neomoorellales</taxon>
        <taxon>Desulfitibacteraceae</taxon>
        <taxon>Metallumcola</taxon>
    </lineage>
</organism>
<protein>
    <recommendedName>
        <fullName evidence="13 14">Crossover junction endodeoxyribonuclease RuvC</fullName>
        <ecNumber evidence="13 14">3.1.21.10</ecNumber>
    </recommendedName>
    <alternativeName>
        <fullName evidence="13">Holliday junction nuclease RuvC</fullName>
    </alternativeName>
    <alternativeName>
        <fullName evidence="13">Holliday junction resolvase RuvC</fullName>
    </alternativeName>
</protein>
<dbReference type="InterPro" id="IPR012337">
    <property type="entry name" value="RNaseH-like_sf"/>
</dbReference>
<dbReference type="Pfam" id="PF02075">
    <property type="entry name" value="RuvC"/>
    <property type="match status" value="1"/>
</dbReference>
<comment type="subcellular location">
    <subcellularLocation>
        <location evidence="13">Cytoplasm</location>
    </subcellularLocation>
</comment>
<gene>
    <name evidence="13 15" type="primary">ruvC</name>
    <name evidence="15" type="ORF">MFMK1_003069</name>
</gene>
<keyword evidence="5 13" id="KW-0255">Endonuclease</keyword>
<evidence type="ECO:0000256" key="13">
    <source>
        <dbReference type="HAMAP-Rule" id="MF_00034"/>
    </source>
</evidence>
<dbReference type="GO" id="GO:0006281">
    <property type="term" value="P:DNA repair"/>
    <property type="evidence" value="ECO:0007669"/>
    <property type="project" value="UniProtKB-UniRule"/>
</dbReference>
<evidence type="ECO:0000256" key="10">
    <source>
        <dbReference type="ARBA" id="ARBA00023172"/>
    </source>
</evidence>
<keyword evidence="4 13" id="KW-0479">Metal-binding</keyword>
<dbReference type="PRINTS" id="PR00696">
    <property type="entry name" value="RSOLVASERUVC"/>
</dbReference>
<comment type="cofactor">
    <cofactor evidence="13">
        <name>Mg(2+)</name>
        <dbReference type="ChEBI" id="CHEBI:18420"/>
    </cofactor>
    <text evidence="13">Binds 2 Mg(2+) ion per subunit.</text>
</comment>
<evidence type="ECO:0000256" key="3">
    <source>
        <dbReference type="ARBA" id="ARBA00022722"/>
    </source>
</evidence>
<dbReference type="RefSeq" id="WP_366922602.1">
    <property type="nucleotide sequence ID" value="NZ_CP121694.1"/>
</dbReference>
<dbReference type="EC" id="3.1.21.10" evidence="13 14"/>
<dbReference type="PANTHER" id="PTHR30194:SF3">
    <property type="entry name" value="CROSSOVER JUNCTION ENDODEOXYRIBONUCLEASE RUVC"/>
    <property type="match status" value="1"/>
</dbReference>
<dbReference type="GO" id="GO:0048476">
    <property type="term" value="C:Holliday junction resolvase complex"/>
    <property type="evidence" value="ECO:0007669"/>
    <property type="project" value="UniProtKB-UniRule"/>
</dbReference>
<dbReference type="EMBL" id="CP121694">
    <property type="protein sequence ID" value="WRO23219.1"/>
    <property type="molecule type" value="Genomic_DNA"/>
</dbReference>
<dbReference type="InterPro" id="IPR002176">
    <property type="entry name" value="X-over_junc_endoDNase_RuvC"/>
</dbReference>
<comment type="subunit">
    <text evidence="13">Homodimer which binds Holliday junction (HJ) DNA. The HJ becomes 2-fold symmetrical on binding to RuvC with unstacked arms; it has a different conformation from HJ DNA in complex with RuvA. In the full resolvosome a probable DNA-RuvA(4)-RuvB(12)-RuvC(2) complex forms which resolves the HJ.</text>
</comment>
<dbReference type="GO" id="GO:0008821">
    <property type="term" value="F:crossover junction DNA endonuclease activity"/>
    <property type="evidence" value="ECO:0007669"/>
    <property type="project" value="UniProtKB-UniRule"/>
</dbReference>
<evidence type="ECO:0000256" key="11">
    <source>
        <dbReference type="ARBA" id="ARBA00023204"/>
    </source>
</evidence>
<evidence type="ECO:0000256" key="7">
    <source>
        <dbReference type="ARBA" id="ARBA00022801"/>
    </source>
</evidence>
<comment type="function">
    <text evidence="13">The RuvA-RuvB-RuvC complex processes Holliday junction (HJ) DNA during genetic recombination and DNA repair. Endonuclease that resolves HJ intermediates. Cleaves cruciform DNA by making single-stranded nicks across the HJ at symmetrical positions within the homologous arms, yielding a 5'-phosphate and a 3'-hydroxyl group; requires a central core of homology in the junction. The consensus cleavage sequence is 5'-(A/T)TT(C/G)-3'. Cleavage occurs on the 3'-side of the TT dinucleotide at the point of strand exchange. HJ branch migration catalyzed by RuvA-RuvB allows RuvC to scan DNA until it finds its consensus sequence, where it cleaves and resolves the cruciform DNA.</text>
</comment>
<dbReference type="FunFam" id="3.30.420.10:FF:000002">
    <property type="entry name" value="Crossover junction endodeoxyribonuclease RuvC"/>
    <property type="match status" value="1"/>
</dbReference>
<dbReference type="GO" id="GO:0005737">
    <property type="term" value="C:cytoplasm"/>
    <property type="evidence" value="ECO:0007669"/>
    <property type="project" value="UniProtKB-SubCell"/>
</dbReference>
<evidence type="ECO:0000256" key="2">
    <source>
        <dbReference type="ARBA" id="ARBA00022490"/>
    </source>
</evidence>
<keyword evidence="10 13" id="KW-0233">DNA recombination</keyword>
<dbReference type="GO" id="GO:0000287">
    <property type="term" value="F:magnesium ion binding"/>
    <property type="evidence" value="ECO:0007669"/>
    <property type="project" value="UniProtKB-UniRule"/>
</dbReference>
<dbReference type="GO" id="GO:0003677">
    <property type="term" value="F:DNA binding"/>
    <property type="evidence" value="ECO:0007669"/>
    <property type="project" value="UniProtKB-KW"/>
</dbReference>
<keyword evidence="9 13" id="KW-0238">DNA-binding</keyword>
<keyword evidence="7 13" id="KW-0378">Hydrolase</keyword>
<feature type="active site" evidence="13">
    <location>
        <position position="140"/>
    </location>
</feature>
<dbReference type="CDD" id="cd16962">
    <property type="entry name" value="RuvC"/>
    <property type="match status" value="1"/>
</dbReference>
<name>A0AAU0USF6_9FIRM</name>
<dbReference type="SUPFAM" id="SSF53098">
    <property type="entry name" value="Ribonuclease H-like"/>
    <property type="match status" value="1"/>
</dbReference>
<feature type="binding site" evidence="13">
    <location>
        <position position="7"/>
    </location>
    <ligand>
        <name>Mg(2+)</name>
        <dbReference type="ChEBI" id="CHEBI:18420"/>
        <label>1</label>
    </ligand>
</feature>
<evidence type="ECO:0000256" key="6">
    <source>
        <dbReference type="ARBA" id="ARBA00022763"/>
    </source>
</evidence>
<dbReference type="Proteomes" id="UP001329915">
    <property type="component" value="Chromosome"/>
</dbReference>
<comment type="catalytic activity">
    <reaction evidence="12 13">
        <text>Endonucleolytic cleavage at a junction such as a reciprocal single-stranded crossover between two homologous DNA duplexes (Holliday junction).</text>
        <dbReference type="EC" id="3.1.21.10"/>
    </reaction>
</comment>
<accession>A0AAU0USF6</accession>
<evidence type="ECO:0000313" key="16">
    <source>
        <dbReference type="Proteomes" id="UP001329915"/>
    </source>
</evidence>
<reference evidence="15 16" key="1">
    <citation type="submission" date="2023-04" db="EMBL/GenBank/DDBJ databases">
        <authorList>
            <person name="Hsu D."/>
        </authorList>
    </citation>
    <scope>NUCLEOTIDE SEQUENCE [LARGE SCALE GENOMIC DNA]</scope>
    <source>
        <strain evidence="15 16">MK1</strain>
    </source>
</reference>
<keyword evidence="6 13" id="KW-0227">DNA damage</keyword>
<dbReference type="PROSITE" id="PS01321">
    <property type="entry name" value="RUVC"/>
    <property type="match status" value="1"/>
</dbReference>
<dbReference type="GO" id="GO:0006310">
    <property type="term" value="P:DNA recombination"/>
    <property type="evidence" value="ECO:0007669"/>
    <property type="project" value="UniProtKB-UniRule"/>
</dbReference>
<dbReference type="AlphaFoldDB" id="A0AAU0USF6"/>
<evidence type="ECO:0000313" key="15">
    <source>
        <dbReference type="EMBL" id="WRO23219.1"/>
    </source>
</evidence>
<evidence type="ECO:0000256" key="1">
    <source>
        <dbReference type="ARBA" id="ARBA00009518"/>
    </source>
</evidence>
<sequence>MIIMGIDPGTAITGYGIITYSGNKFKVIDYGCIRTSSKLFLDKRLCQIYNDIKGILDQYPPDAYAVEQLFFNKNTRTALAVGQARGVLVLAAADRGIPVFEYTPLQVKQSVAGYGRAEKSQIQQMVKTFLNLRTIPKPDDVADALAIAICHAHSYRLLEKTVLKGEKK</sequence>
<keyword evidence="3 13" id="KW-0540">Nuclease</keyword>
<dbReference type="Gene3D" id="3.30.420.10">
    <property type="entry name" value="Ribonuclease H-like superfamily/Ribonuclease H"/>
    <property type="match status" value="1"/>
</dbReference>
<evidence type="ECO:0000256" key="5">
    <source>
        <dbReference type="ARBA" id="ARBA00022759"/>
    </source>
</evidence>
<evidence type="ECO:0000256" key="9">
    <source>
        <dbReference type="ARBA" id="ARBA00023125"/>
    </source>
</evidence>
<evidence type="ECO:0000256" key="4">
    <source>
        <dbReference type="ARBA" id="ARBA00022723"/>
    </source>
</evidence>
<dbReference type="NCBIfam" id="NF000711">
    <property type="entry name" value="PRK00039.2-1"/>
    <property type="match status" value="1"/>
</dbReference>
<dbReference type="InterPro" id="IPR020563">
    <property type="entry name" value="X-over_junc_endoDNase_Mg_BS"/>
</dbReference>
<feature type="active site" evidence="13">
    <location>
        <position position="67"/>
    </location>
</feature>
<keyword evidence="8 13" id="KW-0460">Magnesium</keyword>
<feature type="binding site" evidence="13">
    <location>
        <position position="67"/>
    </location>
    <ligand>
        <name>Mg(2+)</name>
        <dbReference type="ChEBI" id="CHEBI:18420"/>
        <label>2</label>
    </ligand>
</feature>
<evidence type="ECO:0000256" key="12">
    <source>
        <dbReference type="ARBA" id="ARBA00029354"/>
    </source>
</evidence>
<dbReference type="HAMAP" id="MF_00034">
    <property type="entry name" value="RuvC"/>
    <property type="match status" value="1"/>
</dbReference>
<keyword evidence="2 13" id="KW-0963">Cytoplasm</keyword>
<dbReference type="NCBIfam" id="TIGR00228">
    <property type="entry name" value="ruvC"/>
    <property type="match status" value="1"/>
</dbReference>
<evidence type="ECO:0000256" key="14">
    <source>
        <dbReference type="NCBIfam" id="TIGR00228"/>
    </source>
</evidence>
<dbReference type="KEGG" id="dbc:MFMK1_003069"/>
<dbReference type="InterPro" id="IPR036397">
    <property type="entry name" value="RNaseH_sf"/>
</dbReference>
<comment type="similarity">
    <text evidence="1 13">Belongs to the RuvC family.</text>
</comment>